<dbReference type="GO" id="GO:0005758">
    <property type="term" value="C:mitochondrial intermembrane space"/>
    <property type="evidence" value="ECO:0007669"/>
    <property type="project" value="UniProtKB-SubCell"/>
</dbReference>
<evidence type="ECO:0000256" key="3">
    <source>
        <dbReference type="ARBA" id="ARBA00022737"/>
    </source>
</evidence>
<evidence type="ECO:0000259" key="9">
    <source>
        <dbReference type="PROSITE" id="PS50222"/>
    </source>
</evidence>
<proteinExistence type="predicted"/>
<evidence type="ECO:0000256" key="5">
    <source>
        <dbReference type="ARBA" id="ARBA00022837"/>
    </source>
</evidence>
<protein>
    <submittedName>
        <fullName evidence="10">Calcium uptake protein, mitochondrial</fullName>
    </submittedName>
</protein>
<dbReference type="ExpressionAtlas" id="A0A3L6FP27">
    <property type="expression patterns" value="baseline and differential"/>
</dbReference>
<dbReference type="GO" id="GO:0006851">
    <property type="term" value="P:mitochondrial calcium ion transmembrane transport"/>
    <property type="evidence" value="ECO:0007669"/>
    <property type="project" value="InterPro"/>
</dbReference>
<feature type="domain" description="EF-hand" evidence="9">
    <location>
        <begin position="172"/>
        <end position="200"/>
    </location>
</feature>
<dbReference type="SMART" id="SM00054">
    <property type="entry name" value="EFh"/>
    <property type="match status" value="2"/>
</dbReference>
<evidence type="ECO:0000256" key="7">
    <source>
        <dbReference type="ARBA" id="ARBA00023128"/>
    </source>
</evidence>
<accession>A0A3L6FP27</accession>
<dbReference type="EMBL" id="NCVQ01000003">
    <property type="protein sequence ID" value="PWZ36582.1"/>
    <property type="molecule type" value="Genomic_DNA"/>
</dbReference>
<sequence>MAPLRRASRLLRSAVCRLRSPAPARAFSSAAATETGAVIAAAAVAVASSGLGLWLKPPSLADSGEAPGDQISVACAGATEAREEKGWFLFADSFRRRVFFNYEKRIRLLSPPEKIFEYFASVRNREGEVYMLPADLMRAVVPVFPPSESTVVREGRLRGERSPGELHCAPSEFFMQFDTNNDGLISFAEYIFFVTLLSIHESNFTVAFKMFDIDHSGNADKVNLSRQEKRPARYEHVQSSDLFVDGKRRDMPLFRVIDREEFKKIMALMRSFNRQGSTHKDGLRIGLKVGKPVENGGVVEYFFGSDGNEPLHFDKFSKILKELHDEIIQLEFSHYDVKSSKTIPAKDFALSMVASADMNHINKLLDRVDSLVKEPDLKDIRITFEEFKAFADLRRRLEPLSMAIFAYGKLNGLLTKEDLKRAAQHVCGVDLTDRVVDIIFHVFDTNQDGNLSPEEFLRALQRRETDIREPTIPGPLGFLSCWFSGRKCSSLKHVVI</sequence>
<dbReference type="Proteomes" id="UP000251960">
    <property type="component" value="Chromosome 2"/>
</dbReference>
<dbReference type="PROSITE" id="PS00018">
    <property type="entry name" value="EF_HAND_1"/>
    <property type="match status" value="2"/>
</dbReference>
<evidence type="ECO:0000256" key="8">
    <source>
        <dbReference type="ARBA" id="ARBA00023136"/>
    </source>
</evidence>
<dbReference type="InterPro" id="IPR018247">
    <property type="entry name" value="EF_Hand_1_Ca_BS"/>
</dbReference>
<reference evidence="10 11" key="1">
    <citation type="journal article" date="2018" name="Nat. Genet.">
        <title>Extensive intraspecific gene order and gene structural variations between Mo17 and other maize genomes.</title>
        <authorList>
            <person name="Sun S."/>
            <person name="Zhou Y."/>
            <person name="Chen J."/>
            <person name="Shi J."/>
            <person name="Zhao H."/>
            <person name="Zhao H."/>
            <person name="Song W."/>
            <person name="Zhang M."/>
            <person name="Cui Y."/>
            <person name="Dong X."/>
            <person name="Liu H."/>
            <person name="Ma X."/>
            <person name="Jiao Y."/>
            <person name="Wang B."/>
            <person name="Wei X."/>
            <person name="Stein J.C."/>
            <person name="Glaubitz J.C."/>
            <person name="Lu F."/>
            <person name="Yu G."/>
            <person name="Liang C."/>
            <person name="Fengler K."/>
            <person name="Li B."/>
            <person name="Rafalski A."/>
            <person name="Schnable P.S."/>
            <person name="Ware D.H."/>
            <person name="Buckler E.S."/>
            <person name="Lai J."/>
        </authorList>
    </citation>
    <scope>NUCLEOTIDE SEQUENCE [LARGE SCALE GENOMIC DNA]</scope>
    <source>
        <strain evidence="11">cv. Missouri 17</strain>
        <tissue evidence="10">Seedling</tissue>
    </source>
</reference>
<evidence type="ECO:0000256" key="4">
    <source>
        <dbReference type="ARBA" id="ARBA00022792"/>
    </source>
</evidence>
<keyword evidence="4" id="KW-0999">Mitochondrion inner membrane</keyword>
<dbReference type="InterPro" id="IPR039800">
    <property type="entry name" value="MICU1/2/3"/>
</dbReference>
<dbReference type="PROSITE" id="PS50222">
    <property type="entry name" value="EF_HAND_2"/>
    <property type="match status" value="2"/>
</dbReference>
<dbReference type="PANTHER" id="PTHR12294">
    <property type="entry name" value="EF HAND DOMAIN FAMILY A1,A2-RELATED"/>
    <property type="match status" value="1"/>
</dbReference>
<keyword evidence="3" id="KW-0677">Repeat</keyword>
<dbReference type="InterPro" id="IPR011992">
    <property type="entry name" value="EF-hand-dom_pair"/>
</dbReference>
<evidence type="ECO:0000313" key="10">
    <source>
        <dbReference type="EMBL" id="PWZ36582.1"/>
    </source>
</evidence>
<comment type="subcellular location">
    <subcellularLocation>
        <location evidence="1">Mitochondrion inner membrane</location>
    </subcellularLocation>
    <subcellularLocation>
        <location evidence="2">Mitochondrion intermembrane space</location>
    </subcellularLocation>
</comment>
<dbReference type="GO" id="GO:0005509">
    <property type="term" value="F:calcium ion binding"/>
    <property type="evidence" value="ECO:0007669"/>
    <property type="project" value="InterPro"/>
</dbReference>
<evidence type="ECO:0000256" key="6">
    <source>
        <dbReference type="ARBA" id="ARBA00022946"/>
    </source>
</evidence>
<dbReference type="CDD" id="cd15900">
    <property type="entry name" value="EFh_MICU"/>
    <property type="match status" value="1"/>
</dbReference>
<dbReference type="AlphaFoldDB" id="A0A3L6FP27"/>
<dbReference type="InterPro" id="IPR002048">
    <property type="entry name" value="EF_hand_dom"/>
</dbReference>
<comment type="caution">
    <text evidence="10">The sequence shown here is derived from an EMBL/GenBank/DDBJ whole genome shotgun (WGS) entry which is preliminary data.</text>
</comment>
<keyword evidence="8" id="KW-0472">Membrane</keyword>
<dbReference type="GO" id="GO:0005743">
    <property type="term" value="C:mitochondrial inner membrane"/>
    <property type="evidence" value="ECO:0007669"/>
    <property type="project" value="UniProtKB-SubCell"/>
</dbReference>
<dbReference type="Pfam" id="PF13833">
    <property type="entry name" value="EF-hand_8"/>
    <property type="match status" value="1"/>
</dbReference>
<evidence type="ECO:0000256" key="1">
    <source>
        <dbReference type="ARBA" id="ARBA00004273"/>
    </source>
</evidence>
<dbReference type="SUPFAM" id="SSF47473">
    <property type="entry name" value="EF-hand"/>
    <property type="match status" value="2"/>
</dbReference>
<keyword evidence="7" id="KW-0496">Mitochondrion</keyword>
<evidence type="ECO:0000313" key="11">
    <source>
        <dbReference type="Proteomes" id="UP000251960"/>
    </source>
</evidence>
<dbReference type="Pfam" id="PF13202">
    <property type="entry name" value="EF-hand_5"/>
    <property type="match status" value="1"/>
</dbReference>
<dbReference type="PANTHER" id="PTHR12294:SF30">
    <property type="entry name" value="OS04G0502900 PROTEIN"/>
    <property type="match status" value="1"/>
</dbReference>
<keyword evidence="5" id="KW-0106">Calcium</keyword>
<organism evidence="10 11">
    <name type="scientific">Zea mays</name>
    <name type="common">Maize</name>
    <dbReference type="NCBI Taxonomy" id="4577"/>
    <lineage>
        <taxon>Eukaryota</taxon>
        <taxon>Viridiplantae</taxon>
        <taxon>Streptophyta</taxon>
        <taxon>Embryophyta</taxon>
        <taxon>Tracheophyta</taxon>
        <taxon>Spermatophyta</taxon>
        <taxon>Magnoliopsida</taxon>
        <taxon>Liliopsida</taxon>
        <taxon>Poales</taxon>
        <taxon>Poaceae</taxon>
        <taxon>PACMAD clade</taxon>
        <taxon>Panicoideae</taxon>
        <taxon>Andropogonodae</taxon>
        <taxon>Andropogoneae</taxon>
        <taxon>Tripsacinae</taxon>
        <taxon>Zea</taxon>
    </lineage>
</organism>
<evidence type="ECO:0000256" key="2">
    <source>
        <dbReference type="ARBA" id="ARBA00004569"/>
    </source>
</evidence>
<feature type="domain" description="EF-hand" evidence="9">
    <location>
        <begin position="431"/>
        <end position="466"/>
    </location>
</feature>
<keyword evidence="6" id="KW-0809">Transit peptide</keyword>
<name>A0A3L6FP27_MAIZE</name>
<dbReference type="Gene3D" id="1.10.238.10">
    <property type="entry name" value="EF-hand"/>
    <property type="match status" value="3"/>
</dbReference>
<gene>
    <name evidence="10" type="primary">MICU_7</name>
    <name evidence="10" type="ORF">Zm00014a_010268</name>
</gene>